<gene>
    <name evidence="2" type="ORF">N7492_008734</name>
</gene>
<reference evidence="2" key="1">
    <citation type="submission" date="2022-11" db="EMBL/GenBank/DDBJ databases">
        <authorList>
            <person name="Petersen C."/>
        </authorList>
    </citation>
    <scope>NUCLEOTIDE SEQUENCE</scope>
    <source>
        <strain evidence="2">IBT 21917</strain>
    </source>
</reference>
<dbReference type="AlphaFoldDB" id="A0A9W9HU13"/>
<keyword evidence="1" id="KW-0732">Signal</keyword>
<proteinExistence type="predicted"/>
<accession>A0A9W9HU13</accession>
<organism evidence="2 3">
    <name type="scientific">Penicillium capsulatum</name>
    <dbReference type="NCBI Taxonomy" id="69766"/>
    <lineage>
        <taxon>Eukaryota</taxon>
        <taxon>Fungi</taxon>
        <taxon>Dikarya</taxon>
        <taxon>Ascomycota</taxon>
        <taxon>Pezizomycotina</taxon>
        <taxon>Eurotiomycetes</taxon>
        <taxon>Eurotiomycetidae</taxon>
        <taxon>Eurotiales</taxon>
        <taxon>Aspergillaceae</taxon>
        <taxon>Penicillium</taxon>
    </lineage>
</organism>
<sequence>MKCFLVILAIIWAAYAGPAALPPRNTESQSPSKDPLPRAIAAFVAENDDQDEFSLSPNTNLTTRATNECPADAPKGRNAPICGDCDGDDEVCQKLCLRANIANADATTK</sequence>
<dbReference type="Proteomes" id="UP001146351">
    <property type="component" value="Unassembled WGS sequence"/>
</dbReference>
<name>A0A9W9HU13_9EURO</name>
<protein>
    <submittedName>
        <fullName evidence="2">Uncharacterized protein</fullName>
    </submittedName>
</protein>
<evidence type="ECO:0000313" key="3">
    <source>
        <dbReference type="Proteomes" id="UP001146351"/>
    </source>
</evidence>
<dbReference type="OrthoDB" id="4322644at2759"/>
<feature type="signal peptide" evidence="1">
    <location>
        <begin position="1"/>
        <end position="16"/>
    </location>
</feature>
<keyword evidence="3" id="KW-1185">Reference proteome</keyword>
<evidence type="ECO:0000256" key="1">
    <source>
        <dbReference type="SAM" id="SignalP"/>
    </source>
</evidence>
<evidence type="ECO:0000313" key="2">
    <source>
        <dbReference type="EMBL" id="KAJ5155931.1"/>
    </source>
</evidence>
<comment type="caution">
    <text evidence="2">The sequence shown here is derived from an EMBL/GenBank/DDBJ whole genome shotgun (WGS) entry which is preliminary data.</text>
</comment>
<dbReference type="EMBL" id="JAPQKO010000006">
    <property type="protein sequence ID" value="KAJ5155931.1"/>
    <property type="molecule type" value="Genomic_DNA"/>
</dbReference>
<reference evidence="2" key="2">
    <citation type="journal article" date="2023" name="IMA Fungus">
        <title>Comparative genomic study of the Penicillium genus elucidates a diverse pangenome and 15 lateral gene transfer events.</title>
        <authorList>
            <person name="Petersen C."/>
            <person name="Sorensen T."/>
            <person name="Nielsen M.R."/>
            <person name="Sondergaard T.E."/>
            <person name="Sorensen J.L."/>
            <person name="Fitzpatrick D.A."/>
            <person name="Frisvad J.C."/>
            <person name="Nielsen K.L."/>
        </authorList>
    </citation>
    <scope>NUCLEOTIDE SEQUENCE</scope>
    <source>
        <strain evidence="2">IBT 21917</strain>
    </source>
</reference>
<feature type="chain" id="PRO_5040743740" evidence="1">
    <location>
        <begin position="17"/>
        <end position="109"/>
    </location>
</feature>